<organism evidence="4 5">
    <name type="scientific">Fodinibius salsisoli</name>
    <dbReference type="NCBI Taxonomy" id="2820877"/>
    <lineage>
        <taxon>Bacteria</taxon>
        <taxon>Pseudomonadati</taxon>
        <taxon>Balneolota</taxon>
        <taxon>Balneolia</taxon>
        <taxon>Balneolales</taxon>
        <taxon>Balneolaceae</taxon>
        <taxon>Fodinibius</taxon>
    </lineage>
</organism>
<evidence type="ECO:0000256" key="2">
    <source>
        <dbReference type="SAM" id="Phobius"/>
    </source>
</evidence>
<evidence type="ECO:0000259" key="3">
    <source>
        <dbReference type="Pfam" id="PF13088"/>
    </source>
</evidence>
<evidence type="ECO:0000313" key="5">
    <source>
        <dbReference type="Proteomes" id="UP001207918"/>
    </source>
</evidence>
<reference evidence="4 5" key="1">
    <citation type="submission" date="2021-03" db="EMBL/GenBank/DDBJ databases">
        <title>Aliifodinibius sp. nov., a new bacterium isolated from saline soil.</title>
        <authorList>
            <person name="Galisteo C."/>
            <person name="De La Haba R."/>
            <person name="Sanchez-Porro C."/>
            <person name="Ventosa A."/>
        </authorList>
    </citation>
    <scope>NUCLEOTIDE SEQUENCE [LARGE SCALE GENOMIC DNA]</scope>
    <source>
        <strain evidence="4 5">1BSP15-2V2</strain>
    </source>
</reference>
<keyword evidence="2" id="KW-0472">Membrane</keyword>
<sequence>MKINKGLAAIKFSVVTVFIIGLFGPYAYGQNPEFNAELIVPFQEQHLHGSTIVELSNGDLLASWFHGSGERWADDVRIMGARKKAGSTSWSQPFLMADVEGFPDINPVLFVDKKDRLWLFWYTVIANQWKTSLLKYRISEDYTNTDGAPEWKWQADLHVKPGDKAEWGIQPNDAFVASVEEQVAEYKTYVKQHANQQTVTNWEEESEELISKSAGKDMVKDGLLVDKEYKPAQLGYPYFRRMGWQTRSKPVVTSSGRIILPLYSDGFSFSMMAYTDNQGESWNFSDPLVGFGNLQPTIAETASGELVAYMRDSGPEPKQLMVSRSTDDGQSWSTVKDTDFPNPSSAADIVTLDNGHWVMLYNDTIEERHSLAVALSEDGGKTWPWKKKIEYNPSDTTSVYAAYPAIIQGEDGTLHATYSFRRPKSKSDAKKTIKYATFNEAWIKSE</sequence>
<evidence type="ECO:0000313" key="4">
    <source>
        <dbReference type="EMBL" id="MCW9705264.1"/>
    </source>
</evidence>
<name>A0ABT3PJA4_9BACT</name>
<protein>
    <submittedName>
        <fullName evidence="4">Exo-alpha-sialidase</fullName>
    </submittedName>
</protein>
<keyword evidence="5" id="KW-1185">Reference proteome</keyword>
<dbReference type="Pfam" id="PF13088">
    <property type="entry name" value="BNR_2"/>
    <property type="match status" value="2"/>
</dbReference>
<feature type="transmembrane region" description="Helical" evidence="2">
    <location>
        <begin position="7"/>
        <end position="28"/>
    </location>
</feature>
<feature type="region of interest" description="Disordered" evidence="1">
    <location>
        <begin position="317"/>
        <end position="338"/>
    </location>
</feature>
<dbReference type="EMBL" id="JAGGJA010000001">
    <property type="protein sequence ID" value="MCW9705264.1"/>
    <property type="molecule type" value="Genomic_DNA"/>
</dbReference>
<evidence type="ECO:0000256" key="1">
    <source>
        <dbReference type="SAM" id="MobiDB-lite"/>
    </source>
</evidence>
<dbReference type="PANTHER" id="PTHR43752">
    <property type="entry name" value="BNR/ASP-BOX REPEAT FAMILY PROTEIN"/>
    <property type="match status" value="1"/>
</dbReference>
<dbReference type="CDD" id="cd15482">
    <property type="entry name" value="Sialidase_non-viral"/>
    <property type="match status" value="1"/>
</dbReference>
<keyword evidence="2" id="KW-0812">Transmembrane</keyword>
<dbReference type="InterPro" id="IPR036278">
    <property type="entry name" value="Sialidase_sf"/>
</dbReference>
<dbReference type="Gene3D" id="2.120.10.10">
    <property type="match status" value="2"/>
</dbReference>
<gene>
    <name evidence="4" type="ORF">J6I44_00295</name>
</gene>
<comment type="caution">
    <text evidence="4">The sequence shown here is derived from an EMBL/GenBank/DDBJ whole genome shotgun (WGS) entry which is preliminary data.</text>
</comment>
<dbReference type="SUPFAM" id="SSF50939">
    <property type="entry name" value="Sialidases"/>
    <property type="match status" value="1"/>
</dbReference>
<feature type="compositionally biased region" description="Polar residues" evidence="1">
    <location>
        <begin position="322"/>
        <end position="338"/>
    </location>
</feature>
<feature type="domain" description="Sialidase" evidence="3">
    <location>
        <begin position="247"/>
        <end position="415"/>
    </location>
</feature>
<dbReference type="RefSeq" id="WP_265763927.1">
    <property type="nucleotide sequence ID" value="NZ_JAGGJA010000001.1"/>
</dbReference>
<dbReference type="Proteomes" id="UP001207918">
    <property type="component" value="Unassembled WGS sequence"/>
</dbReference>
<proteinExistence type="predicted"/>
<dbReference type="InterPro" id="IPR011040">
    <property type="entry name" value="Sialidase"/>
</dbReference>
<accession>A0ABT3PJA4</accession>
<keyword evidence="2" id="KW-1133">Transmembrane helix</keyword>
<dbReference type="PANTHER" id="PTHR43752:SF2">
    <property type="entry name" value="BNR_ASP-BOX REPEAT FAMILY PROTEIN"/>
    <property type="match status" value="1"/>
</dbReference>
<feature type="domain" description="Sialidase" evidence="3">
    <location>
        <begin position="58"/>
        <end position="160"/>
    </location>
</feature>